<feature type="binding site" evidence="9">
    <location>
        <begin position="818"/>
        <end position="825"/>
    </location>
    <ligand>
        <name>ATP</name>
        <dbReference type="ChEBI" id="CHEBI:30616"/>
    </ligand>
</feature>
<dbReference type="NCBIfam" id="TIGR03924">
    <property type="entry name" value="T7SS_EccC_a"/>
    <property type="match status" value="1"/>
</dbReference>
<dbReference type="InterPro" id="IPR027417">
    <property type="entry name" value="P-loop_NTPase"/>
</dbReference>
<evidence type="ECO:0000256" key="9">
    <source>
        <dbReference type="PROSITE-ProRule" id="PRU00289"/>
    </source>
</evidence>
<keyword evidence="14" id="KW-1185">Reference proteome</keyword>
<feature type="binding site" evidence="9">
    <location>
        <begin position="502"/>
        <end position="509"/>
    </location>
    <ligand>
        <name>ATP</name>
        <dbReference type="ChEBI" id="CHEBI:30616"/>
    </ligand>
</feature>
<dbReference type="GO" id="GO:0005524">
    <property type="term" value="F:ATP binding"/>
    <property type="evidence" value="ECO:0007669"/>
    <property type="project" value="UniProtKB-UniRule"/>
</dbReference>
<comment type="caution">
    <text evidence="13">The sequence shown here is derived from an EMBL/GenBank/DDBJ whole genome shotgun (WGS) entry which is preliminary data.</text>
</comment>
<keyword evidence="8 11" id="KW-0472">Membrane</keyword>
<evidence type="ECO:0000256" key="4">
    <source>
        <dbReference type="ARBA" id="ARBA00022737"/>
    </source>
</evidence>
<evidence type="ECO:0000256" key="7">
    <source>
        <dbReference type="ARBA" id="ARBA00022989"/>
    </source>
</evidence>
<dbReference type="eggNOG" id="COG1674">
    <property type="taxonomic scope" value="Bacteria"/>
</dbReference>
<reference evidence="13 14" key="1">
    <citation type="submission" date="2014-03" db="EMBL/GenBank/DDBJ databases">
        <title>Genomics of Bifidobacteria.</title>
        <authorList>
            <person name="Ventura M."/>
            <person name="Milani C."/>
            <person name="Lugli G.A."/>
        </authorList>
    </citation>
    <scope>NUCLEOTIDE SEQUENCE [LARGE SCALE GENOMIC DNA]</scope>
    <source>
        <strain evidence="13 14">DSM 23968</strain>
    </source>
</reference>
<dbReference type="GO" id="GO:0005886">
    <property type="term" value="C:plasma membrane"/>
    <property type="evidence" value="ECO:0007669"/>
    <property type="project" value="UniProtKB-SubCell"/>
</dbReference>
<feature type="domain" description="FtsK" evidence="12">
    <location>
        <begin position="479"/>
        <end position="680"/>
    </location>
</feature>
<feature type="transmembrane region" description="Helical" evidence="11">
    <location>
        <begin position="67"/>
        <end position="87"/>
    </location>
</feature>
<gene>
    <name evidence="13" type="ORF">BSTEL_1160</name>
</gene>
<organism evidence="13 14">
    <name type="scientific">Bifidobacterium stellenboschense</name>
    <dbReference type="NCBI Taxonomy" id="762211"/>
    <lineage>
        <taxon>Bacteria</taxon>
        <taxon>Bacillati</taxon>
        <taxon>Actinomycetota</taxon>
        <taxon>Actinomycetes</taxon>
        <taxon>Bifidobacteriales</taxon>
        <taxon>Bifidobacteriaceae</taxon>
        <taxon>Bifidobacterium</taxon>
    </lineage>
</organism>
<dbReference type="PANTHER" id="PTHR22683:SF1">
    <property type="entry name" value="TYPE VII SECRETION SYSTEM PROTEIN ESSC"/>
    <property type="match status" value="1"/>
</dbReference>
<feature type="binding site" evidence="9">
    <location>
        <begin position="1105"/>
        <end position="1112"/>
    </location>
    <ligand>
        <name>ATP</name>
        <dbReference type="ChEBI" id="CHEBI:30616"/>
    </ligand>
</feature>
<dbReference type="STRING" id="762211.BSTEL_1160"/>
<evidence type="ECO:0000256" key="2">
    <source>
        <dbReference type="ARBA" id="ARBA00022475"/>
    </source>
</evidence>
<dbReference type="EMBL" id="JGZP01000015">
    <property type="protein sequence ID" value="KFI96127.1"/>
    <property type="molecule type" value="Genomic_DNA"/>
</dbReference>
<dbReference type="InterPro" id="IPR002543">
    <property type="entry name" value="FtsK_dom"/>
</dbReference>
<keyword evidence="7 11" id="KW-1133">Transmembrane helix</keyword>
<feature type="region of interest" description="Disordered" evidence="10">
    <location>
        <begin position="419"/>
        <end position="438"/>
    </location>
</feature>
<dbReference type="InterPro" id="IPR003593">
    <property type="entry name" value="AAA+_ATPase"/>
</dbReference>
<feature type="domain" description="FtsK" evidence="12">
    <location>
        <begin position="1088"/>
        <end position="1273"/>
    </location>
</feature>
<dbReference type="Proteomes" id="UP000029004">
    <property type="component" value="Unassembled WGS sequence"/>
</dbReference>
<accession>A0A087DKS7</accession>
<dbReference type="Pfam" id="PF01580">
    <property type="entry name" value="FtsK_SpoIIIE"/>
    <property type="match status" value="2"/>
</dbReference>
<dbReference type="PROSITE" id="PS50901">
    <property type="entry name" value="FTSK"/>
    <property type="match status" value="3"/>
</dbReference>
<keyword evidence="2" id="KW-1003">Cell membrane</keyword>
<evidence type="ECO:0000313" key="14">
    <source>
        <dbReference type="Proteomes" id="UP000029004"/>
    </source>
</evidence>
<dbReference type="Gene3D" id="3.40.50.300">
    <property type="entry name" value="P-loop containing nucleotide triphosphate hydrolases"/>
    <property type="match status" value="3"/>
</dbReference>
<keyword evidence="5 9" id="KW-0547">Nucleotide-binding</keyword>
<dbReference type="InterPro" id="IPR050206">
    <property type="entry name" value="FtsK/SpoIIIE/SftA"/>
</dbReference>
<evidence type="ECO:0000259" key="12">
    <source>
        <dbReference type="PROSITE" id="PS50901"/>
    </source>
</evidence>
<evidence type="ECO:0000256" key="1">
    <source>
        <dbReference type="ARBA" id="ARBA00004651"/>
    </source>
</evidence>
<keyword evidence="6 9" id="KW-0067">ATP-binding</keyword>
<feature type="domain" description="FtsK" evidence="12">
    <location>
        <begin position="800"/>
        <end position="990"/>
    </location>
</feature>
<sequence>MMSGDMQQQVSSRIDQPKAPHGKIVLQAPPELEASDGINTLLTMLVPLLGSLSAIVMMVMSNSGVTGFLTGGMFMLSSVGFVLVNGVRQRSQRKANLTSSRREYLAYLADLRTTVRTAAKKQRRAELWNAPAPDALVAIAQEGVRRWERIPTDEDFLDVRIGSAEEPLCLTLEAPELPPLAELDPVSASAAHRFMMAHRNLKDMPCTIDIRKYKRIEVLGDADQAQSLARTMLCQAAVWHGPEYLKIVVIASKSQRRAWSWVEDLPQAWSDEIEDGISGHGRAMLASSVEEANRLIGDDILHRSRFTGTGEATLPHLLVVRDGSVPVGDITHGEDGSIIRRDGFDGVTLIDLPEEWGDLEEDDVLRIIFSQSSIEMGLNVVRTSTVNQIEAITTAGRVATCEPDAISVQEAHAVASRLETVPQAEQDEEGKEKASHKKSSELADLLGIADIHHIDLKRLWAYKTGKDRLRVPIGLNADTSTTYLDIKESAQFGMGPHGVLVGATGSGKSEVLRTLVLSLALTHSPDQLNFVLIDFKGGATFAGMEGMPHISSIITNLGEEASLVDRMQDALTGEMTRRQELLRKAGNFANVSDYEKARLNGRSDLKPLPALFVVCDEFSELLAAKPDIVDSFVNIGRLGRSLEVHLLIASQRLEEGKLRGLDSHLSYRIGLRTFSASESRAVLGVPDAYTLPSIPGVGYLKPDPSTMIRFRASYVSGPPKGEPDTNPSNFDVAVDQMRRAGGTPAHQVWLPPLNVPNTLDEFFPDLAAVRGFGLVSASGRKAGYLSVPVALEDKPKEQKREVLRLDLSGAGGHVAIAGGPLTGKSTFMRTMVASLALTHSPLEVQCYALDLGGGTFAGMEDLAHMAGVALRGDDERINRMLAEVTSIINARERYFKANRIDSIGTYRQLRAKGKADDGYGEVFLFIDGWQNFKTEYEDLQAKVLDIVSRGLTFGVHVIISTSRWMDLRANIKDLMGTRLELRLGDPADSEIDRRIAVTVPKGMPGRGLASSKRHILVALPRIDGDHRADTMADGIKDLIAKVNAAWRGPKPPKLRLLPTRLERGGFLKGIPKRTLDARFILGVDEADLKPVLLNPRRSPHMFAFGDSRSGKSSFLRLVAQEIERYYDANGGKAKIFLVDYRRALLDEVSDKYLGQYLTNHNETSSAMTELAEFLATRIPGSDVTAEQLRSRSWWTGSDAYVLIDDYDLVATSRGNPIQPLQPLLAQASDIGLHVFLVRRMGGASRALYDPILQTFQDLGVTGLLFSGDPNEGALIGKTKPKPLVPGRVQVVSRDSGTFLAQLAYAASKIPESEDDSAD</sequence>
<dbReference type="NCBIfam" id="TIGR03925">
    <property type="entry name" value="T7SS_EccC_b"/>
    <property type="match status" value="1"/>
</dbReference>
<evidence type="ECO:0000256" key="10">
    <source>
        <dbReference type="SAM" id="MobiDB-lite"/>
    </source>
</evidence>
<dbReference type="GO" id="GO:0003677">
    <property type="term" value="F:DNA binding"/>
    <property type="evidence" value="ECO:0007669"/>
    <property type="project" value="InterPro"/>
</dbReference>
<dbReference type="SMART" id="SM00382">
    <property type="entry name" value="AAA"/>
    <property type="match status" value="3"/>
</dbReference>
<keyword evidence="3 11" id="KW-0812">Transmembrane</keyword>
<protein>
    <submittedName>
        <fullName evidence="13">ATP-binding protein</fullName>
    </submittedName>
</protein>
<feature type="region of interest" description="Disordered" evidence="10">
    <location>
        <begin position="1"/>
        <end position="21"/>
    </location>
</feature>
<dbReference type="PANTHER" id="PTHR22683">
    <property type="entry name" value="SPORULATION PROTEIN RELATED"/>
    <property type="match status" value="1"/>
</dbReference>
<evidence type="ECO:0000256" key="11">
    <source>
        <dbReference type="SAM" id="Phobius"/>
    </source>
</evidence>
<evidence type="ECO:0000256" key="6">
    <source>
        <dbReference type="ARBA" id="ARBA00022840"/>
    </source>
</evidence>
<proteinExistence type="predicted"/>
<evidence type="ECO:0000256" key="5">
    <source>
        <dbReference type="ARBA" id="ARBA00022741"/>
    </source>
</evidence>
<evidence type="ECO:0000256" key="3">
    <source>
        <dbReference type="ARBA" id="ARBA00022692"/>
    </source>
</evidence>
<feature type="transmembrane region" description="Helical" evidence="11">
    <location>
        <begin position="38"/>
        <end position="60"/>
    </location>
</feature>
<dbReference type="InterPro" id="IPR023837">
    <property type="entry name" value="EccCb-like_Actinobacteria"/>
</dbReference>
<evidence type="ECO:0000256" key="8">
    <source>
        <dbReference type="ARBA" id="ARBA00023136"/>
    </source>
</evidence>
<comment type="subcellular location">
    <subcellularLocation>
        <location evidence="1">Cell membrane</location>
        <topology evidence="1">Multi-pass membrane protein</topology>
    </subcellularLocation>
</comment>
<keyword evidence="4" id="KW-0677">Repeat</keyword>
<dbReference type="SUPFAM" id="SSF52540">
    <property type="entry name" value="P-loop containing nucleoside triphosphate hydrolases"/>
    <property type="match status" value="3"/>
</dbReference>
<evidence type="ECO:0000313" key="13">
    <source>
        <dbReference type="EMBL" id="KFI96127.1"/>
    </source>
</evidence>
<feature type="compositionally biased region" description="Polar residues" evidence="10">
    <location>
        <begin position="1"/>
        <end position="14"/>
    </location>
</feature>
<dbReference type="InterPro" id="IPR023836">
    <property type="entry name" value="EccCa-like_Actinobacteria"/>
</dbReference>
<name>A0A087DKS7_9BIFI</name>